<dbReference type="Pfam" id="PF08765">
    <property type="entry name" value="Mor"/>
    <property type="match status" value="1"/>
</dbReference>
<dbReference type="InterPro" id="IPR009057">
    <property type="entry name" value="Homeodomain-like_sf"/>
</dbReference>
<protein>
    <submittedName>
        <fullName evidence="2">Transcriptional regulator</fullName>
    </submittedName>
</protein>
<sequence length="149" mass="16557">MAYRPHITDAAQVFSDEEIISLMPRNFSFVAQLLGAEASLHLIEAFGGTRVFIPAHHAINVNHAITHAVGLKSLQRLAEQLGKTYIEVPMGTPITIAMRNRAVRDASKKESNAKLARRFGLTLRSIRSILSSEEKIKSNVDKNYDLFAN</sequence>
<feature type="domain" description="Mor transcription activator" evidence="1">
    <location>
        <begin position="59"/>
        <end position="135"/>
    </location>
</feature>
<organism evidence="2 3">
    <name type="scientific">Acinetobacter pragensis</name>
    <dbReference type="NCBI Taxonomy" id="1806892"/>
    <lineage>
        <taxon>Bacteria</taxon>
        <taxon>Pseudomonadati</taxon>
        <taxon>Pseudomonadota</taxon>
        <taxon>Gammaproteobacteria</taxon>
        <taxon>Moraxellales</taxon>
        <taxon>Moraxellaceae</taxon>
        <taxon>Acinetobacter</taxon>
    </lineage>
</organism>
<dbReference type="EMBL" id="LUAW01000020">
    <property type="protein sequence ID" value="KYQ72082.1"/>
    <property type="molecule type" value="Genomic_DNA"/>
</dbReference>
<name>A0A151Y1Y0_9GAMM</name>
<accession>A0A151Y1Y0</accession>
<dbReference type="Proteomes" id="UP000076276">
    <property type="component" value="Unassembled WGS sequence"/>
</dbReference>
<evidence type="ECO:0000259" key="1">
    <source>
        <dbReference type="Pfam" id="PF08765"/>
    </source>
</evidence>
<reference evidence="2 3" key="1">
    <citation type="submission" date="2016-03" db="EMBL/GenBank/DDBJ databases">
        <title>Acinetobacter genomospecies 28 strain ANC 4149.</title>
        <authorList>
            <person name="Radolfova-Krizova L."/>
            <person name="Nemec A."/>
        </authorList>
    </citation>
    <scope>NUCLEOTIDE SEQUENCE [LARGE SCALE GENOMIC DNA]</scope>
    <source>
        <strain evidence="2 3">ANC 4149</strain>
    </source>
</reference>
<keyword evidence="3" id="KW-1185">Reference proteome</keyword>
<comment type="caution">
    <text evidence="2">The sequence shown here is derived from an EMBL/GenBank/DDBJ whole genome shotgun (WGS) entry which is preliminary data.</text>
</comment>
<evidence type="ECO:0000313" key="2">
    <source>
        <dbReference type="EMBL" id="KYQ72082.1"/>
    </source>
</evidence>
<dbReference type="OrthoDB" id="6692263at2"/>
<evidence type="ECO:0000313" key="3">
    <source>
        <dbReference type="Proteomes" id="UP000076276"/>
    </source>
</evidence>
<dbReference type="SUPFAM" id="SSF46689">
    <property type="entry name" value="Homeodomain-like"/>
    <property type="match status" value="1"/>
</dbReference>
<proteinExistence type="predicted"/>
<dbReference type="STRING" id="1806892.AZH43_12785"/>
<gene>
    <name evidence="2" type="ORF">AZH43_12785</name>
</gene>
<dbReference type="InterPro" id="IPR014875">
    <property type="entry name" value="Mor_transcription_activator"/>
</dbReference>
<dbReference type="AlphaFoldDB" id="A0A151Y1Y0"/>
<dbReference type="RefSeq" id="WP_067669060.1">
    <property type="nucleotide sequence ID" value="NZ_CBCSIK010000001.1"/>
</dbReference>